<reference evidence="1" key="1">
    <citation type="journal article" date="2014" name="Front. Microbiol.">
        <title>High frequency of phylogenetically diverse reductive dehalogenase-homologous genes in deep subseafloor sedimentary metagenomes.</title>
        <authorList>
            <person name="Kawai M."/>
            <person name="Futagami T."/>
            <person name="Toyoda A."/>
            <person name="Takaki Y."/>
            <person name="Nishi S."/>
            <person name="Hori S."/>
            <person name="Arai W."/>
            <person name="Tsubouchi T."/>
            <person name="Morono Y."/>
            <person name="Uchiyama I."/>
            <person name="Ito T."/>
            <person name="Fujiyama A."/>
            <person name="Inagaki F."/>
            <person name="Takami H."/>
        </authorList>
    </citation>
    <scope>NUCLEOTIDE SEQUENCE</scope>
    <source>
        <strain evidence="1">Expedition CK06-06</strain>
    </source>
</reference>
<organism evidence="1">
    <name type="scientific">marine sediment metagenome</name>
    <dbReference type="NCBI Taxonomy" id="412755"/>
    <lineage>
        <taxon>unclassified sequences</taxon>
        <taxon>metagenomes</taxon>
        <taxon>ecological metagenomes</taxon>
    </lineage>
</organism>
<comment type="caution">
    <text evidence="1">The sequence shown here is derived from an EMBL/GenBank/DDBJ whole genome shotgun (WGS) entry which is preliminary data.</text>
</comment>
<gene>
    <name evidence="1" type="ORF">S01H1_19927</name>
</gene>
<feature type="non-terminal residue" evidence="1">
    <location>
        <position position="141"/>
    </location>
</feature>
<sequence length="141" mass="16649">MKISLFLPLKEPQPDFEQFVETLQGIRFSEKVHFVELDVDVEVMKSILSSIMGLNLPVEEVERIRQKKINEFINGKPIDLLTEEEEKAFVKNIMKFLYFMGYDYVPERWPTLYYRGMIKPPKRIATDTASLTKESGKREWV</sequence>
<dbReference type="EMBL" id="BARS01010831">
    <property type="protein sequence ID" value="GAF97763.1"/>
    <property type="molecule type" value="Genomic_DNA"/>
</dbReference>
<dbReference type="AlphaFoldDB" id="X0TVZ4"/>
<evidence type="ECO:0000313" key="1">
    <source>
        <dbReference type="EMBL" id="GAF97763.1"/>
    </source>
</evidence>
<name>X0TVZ4_9ZZZZ</name>
<accession>X0TVZ4</accession>
<protein>
    <submittedName>
        <fullName evidence="1">Uncharacterized protein</fullName>
    </submittedName>
</protein>
<proteinExistence type="predicted"/>